<protein>
    <submittedName>
        <fullName evidence="1">Uncharacterized protein</fullName>
    </submittedName>
</protein>
<evidence type="ECO:0000313" key="2">
    <source>
        <dbReference type="Proteomes" id="UP000004162"/>
    </source>
</evidence>
<comment type="caution">
    <text evidence="1">The sequence shown here is derived from an EMBL/GenBank/DDBJ whole genome shotgun (WGS) entry which is preliminary data.</text>
</comment>
<proteinExistence type="predicted"/>
<name>Q0YRN8_9CHLB</name>
<sequence>MIQQIIGLFLTGQAVSLIQSKTEEIPMQKQKRYEALVEQIVEGWAEGKPANQMPGSTSTKPCGYYRLTNYLLEYMLLHNAFPEGVHAMPEGRDRFNQVEPSFPVDFDSLIGDAEFPL</sequence>
<dbReference type="Proteomes" id="UP000004162">
    <property type="component" value="Unassembled WGS sequence"/>
</dbReference>
<gene>
    <name evidence="1" type="ORF">CferDRAFT_0948</name>
</gene>
<reference evidence="1 2" key="1">
    <citation type="submission" date="2006-07" db="EMBL/GenBank/DDBJ databases">
        <title>Annotation of the draft genome assembly of Chlorobium ferroxidans DSM 13031.</title>
        <authorList>
            <consortium name="US DOE Joint Genome Institute (JGI-ORNL)"/>
            <person name="Larimer F."/>
            <person name="Land M."/>
            <person name="Hauser L."/>
        </authorList>
    </citation>
    <scope>NUCLEOTIDE SEQUENCE [LARGE SCALE GENOMIC DNA]</scope>
    <source>
        <strain evidence="1 2">DSM 13031</strain>
    </source>
</reference>
<keyword evidence="2" id="KW-1185">Reference proteome</keyword>
<dbReference type="EMBL" id="AASE01000009">
    <property type="protein sequence ID" value="EAT58974.1"/>
    <property type="molecule type" value="Genomic_DNA"/>
</dbReference>
<reference evidence="1 2" key="2">
    <citation type="submission" date="2006-07" db="EMBL/GenBank/DDBJ databases">
        <title>Sequencing of the draft genome and assembly of Chlorobium ferroxidans DSM 13031.</title>
        <authorList>
            <consortium name="US DOE Joint Genome Institute (JGI-PGF)"/>
            <person name="Copeland A."/>
            <person name="Lucas S."/>
            <person name="Lapidus A."/>
            <person name="Barry K."/>
            <person name="Glavina del Rio T."/>
            <person name="Dalin E."/>
            <person name="Tice H."/>
            <person name="Bruce D."/>
            <person name="Pitluck S."/>
            <person name="Richardson P."/>
        </authorList>
    </citation>
    <scope>NUCLEOTIDE SEQUENCE [LARGE SCALE GENOMIC DNA]</scope>
    <source>
        <strain evidence="1 2">DSM 13031</strain>
    </source>
</reference>
<accession>Q0YRN8</accession>
<organism evidence="1 2">
    <name type="scientific">Chlorobium ferrooxidans DSM 13031</name>
    <dbReference type="NCBI Taxonomy" id="377431"/>
    <lineage>
        <taxon>Bacteria</taxon>
        <taxon>Pseudomonadati</taxon>
        <taxon>Chlorobiota</taxon>
        <taxon>Chlorobiia</taxon>
        <taxon>Chlorobiales</taxon>
        <taxon>Chlorobiaceae</taxon>
        <taxon>Chlorobium/Pelodictyon group</taxon>
        <taxon>Chlorobium</taxon>
    </lineage>
</organism>
<evidence type="ECO:0000313" key="1">
    <source>
        <dbReference type="EMBL" id="EAT58974.1"/>
    </source>
</evidence>
<dbReference type="AlphaFoldDB" id="Q0YRN8"/>